<evidence type="ECO:0000313" key="2">
    <source>
        <dbReference type="EMBL" id="PCS03377.1"/>
    </source>
</evidence>
<keyword evidence="1" id="KW-0812">Transmembrane</keyword>
<protein>
    <submittedName>
        <fullName evidence="2">Uncharacterized protein</fullName>
    </submittedName>
</protein>
<keyword evidence="3" id="KW-1185">Reference proteome</keyword>
<gene>
    <name evidence="2" type="ORF">RR45_GL002146</name>
</gene>
<reference evidence="2 3" key="1">
    <citation type="submission" date="2014-12" db="EMBL/GenBank/DDBJ databases">
        <title>Draft genome sequences of 10 type strains of Lactococcus.</title>
        <authorList>
            <person name="Sun Z."/>
            <person name="Zhong Z."/>
            <person name="Liu W."/>
            <person name="Zhang W."/>
            <person name="Zhang H."/>
        </authorList>
    </citation>
    <scope>NUCLEOTIDE SEQUENCE [LARGE SCALE GENOMIC DNA]</scope>
    <source>
        <strain evidence="2 3">DSM 22330</strain>
    </source>
</reference>
<sequence length="232" mass="27026">MIKEVVLGKLNDLDYCYASIVLLEELEKVSYARNERLRQFHEKVHARQSFVAAALAMILPVIVWIYLLTSKVSIFNAKTFAILGPRVVGVFMITALLFLIPYLFLHMVWCQPFLRSFRRLFESVLRANLINDVKQIDAKANDIVTKDVFKEERVPESYLSVEFLTLLVRYFECGQSTFMKEALYQLKMELENTGYYSSSNTRETLLQREKAYLADEKGNLELMIEKEEGIHD</sequence>
<evidence type="ECO:0000256" key="1">
    <source>
        <dbReference type="SAM" id="Phobius"/>
    </source>
</evidence>
<comment type="caution">
    <text evidence="2">The sequence shown here is derived from an EMBL/GenBank/DDBJ whole genome shotgun (WGS) entry which is preliminary data.</text>
</comment>
<feature type="transmembrane region" description="Helical" evidence="1">
    <location>
        <begin position="87"/>
        <end position="109"/>
    </location>
</feature>
<keyword evidence="1" id="KW-0472">Membrane</keyword>
<proteinExistence type="predicted"/>
<dbReference type="Proteomes" id="UP000218979">
    <property type="component" value="Unassembled WGS sequence"/>
</dbReference>
<evidence type="ECO:0000313" key="3">
    <source>
        <dbReference type="Proteomes" id="UP000218979"/>
    </source>
</evidence>
<dbReference type="EMBL" id="JXJT01000009">
    <property type="protein sequence ID" value="PCS03377.1"/>
    <property type="molecule type" value="Genomic_DNA"/>
</dbReference>
<name>A0ABX4I7Y1_9LACT</name>
<organism evidence="2 3">
    <name type="scientific">Pseudolactococcus chungangensis CAU 28 = DSM 22330</name>
    <dbReference type="NCBI Taxonomy" id="1122154"/>
    <lineage>
        <taxon>Bacteria</taxon>
        <taxon>Bacillati</taxon>
        <taxon>Bacillota</taxon>
        <taxon>Bacilli</taxon>
        <taxon>Lactobacillales</taxon>
        <taxon>Streptococcaceae</taxon>
        <taxon>Pseudolactococcus</taxon>
    </lineage>
</organism>
<accession>A0ABX4I7Y1</accession>
<keyword evidence="1" id="KW-1133">Transmembrane helix</keyword>
<feature type="transmembrane region" description="Helical" evidence="1">
    <location>
        <begin position="49"/>
        <end position="67"/>
    </location>
</feature>